<evidence type="ECO:0000256" key="4">
    <source>
        <dbReference type="ARBA" id="ARBA00022475"/>
    </source>
</evidence>
<dbReference type="Gene3D" id="1.20.1250.20">
    <property type="entry name" value="MFS general substrate transporter like domains"/>
    <property type="match status" value="1"/>
</dbReference>
<dbReference type="InterPro" id="IPR036259">
    <property type="entry name" value="MFS_trans_sf"/>
</dbReference>
<dbReference type="Proteomes" id="UP001221142">
    <property type="component" value="Unassembled WGS sequence"/>
</dbReference>
<reference evidence="10" key="1">
    <citation type="submission" date="2023-03" db="EMBL/GenBank/DDBJ databases">
        <title>Massive genome expansion in bonnet fungi (Mycena s.s.) driven by repeated elements and novel gene families across ecological guilds.</title>
        <authorList>
            <consortium name="Lawrence Berkeley National Laboratory"/>
            <person name="Harder C.B."/>
            <person name="Miyauchi S."/>
            <person name="Viragh M."/>
            <person name="Kuo A."/>
            <person name="Thoen E."/>
            <person name="Andreopoulos B."/>
            <person name="Lu D."/>
            <person name="Skrede I."/>
            <person name="Drula E."/>
            <person name="Henrissat B."/>
            <person name="Morin E."/>
            <person name="Kohler A."/>
            <person name="Barry K."/>
            <person name="LaButti K."/>
            <person name="Morin E."/>
            <person name="Salamov A."/>
            <person name="Lipzen A."/>
            <person name="Mereny Z."/>
            <person name="Hegedus B."/>
            <person name="Baldrian P."/>
            <person name="Stursova M."/>
            <person name="Weitz H."/>
            <person name="Taylor A."/>
            <person name="Grigoriev I.V."/>
            <person name="Nagy L.G."/>
            <person name="Martin F."/>
            <person name="Kauserud H."/>
        </authorList>
    </citation>
    <scope>NUCLEOTIDE SEQUENCE</scope>
    <source>
        <strain evidence="10">9284</strain>
    </source>
</reference>
<dbReference type="PRINTS" id="PR01036">
    <property type="entry name" value="TCRTETB"/>
</dbReference>
<feature type="transmembrane region" description="Helical" evidence="8">
    <location>
        <begin position="75"/>
        <end position="93"/>
    </location>
</feature>
<dbReference type="Gene3D" id="1.20.1720.10">
    <property type="entry name" value="Multidrug resistance protein D"/>
    <property type="match status" value="1"/>
</dbReference>
<dbReference type="PROSITE" id="PS50850">
    <property type="entry name" value="MFS"/>
    <property type="match status" value="1"/>
</dbReference>
<dbReference type="GO" id="GO:0005886">
    <property type="term" value="C:plasma membrane"/>
    <property type="evidence" value="ECO:0007669"/>
    <property type="project" value="UniProtKB-SubCell"/>
</dbReference>
<dbReference type="FunFam" id="1.20.1720.10:FF:000013">
    <property type="entry name" value="Related to multidrug resistance proteins"/>
    <property type="match status" value="1"/>
</dbReference>
<dbReference type="InterPro" id="IPR004638">
    <property type="entry name" value="EmrB-like"/>
</dbReference>
<dbReference type="Pfam" id="PF07690">
    <property type="entry name" value="MFS_1"/>
    <property type="match status" value="1"/>
</dbReference>
<comment type="caution">
    <text evidence="10">The sequence shown here is derived from an EMBL/GenBank/DDBJ whole genome shotgun (WGS) entry which is preliminary data.</text>
</comment>
<dbReference type="PANTHER" id="PTHR23501:SF102">
    <property type="entry name" value="DRUG TRANSPORTER, PUTATIVE (AFU_ORTHOLOGUE AFUA_3G08530)-RELATED"/>
    <property type="match status" value="1"/>
</dbReference>
<dbReference type="AlphaFoldDB" id="A0AAD7C8B8"/>
<dbReference type="CDD" id="cd17502">
    <property type="entry name" value="MFS_Azr1_MDR_like"/>
    <property type="match status" value="1"/>
</dbReference>
<evidence type="ECO:0000256" key="3">
    <source>
        <dbReference type="ARBA" id="ARBA00022448"/>
    </source>
</evidence>
<evidence type="ECO:0000313" key="10">
    <source>
        <dbReference type="EMBL" id="KAJ7641849.1"/>
    </source>
</evidence>
<feature type="transmembrane region" description="Helical" evidence="8">
    <location>
        <begin position="193"/>
        <end position="212"/>
    </location>
</feature>
<feature type="domain" description="Major facilitator superfamily (MFS) profile" evidence="9">
    <location>
        <begin position="40"/>
        <end position="527"/>
    </location>
</feature>
<evidence type="ECO:0000256" key="1">
    <source>
        <dbReference type="ARBA" id="ARBA00004651"/>
    </source>
</evidence>
<keyword evidence="6 8" id="KW-1133">Transmembrane helix</keyword>
<dbReference type="SUPFAM" id="SSF103473">
    <property type="entry name" value="MFS general substrate transporter"/>
    <property type="match status" value="1"/>
</dbReference>
<sequence>MATPDAEKRAGLASIPSSPVQLSKEDEDAQVIPENNLPLVFTGLMLSTFLAALDMTIVSTALATIVADLGGGDSYSWVGSAYMIAAAALSPLYGKLSDIFGRKQIFFPCVFIFLLGSALCGAAQTMTWLIVARAVQGIGAGGVQQLVQIVIGDIVPLEKRGSFSSLAGATWGIASVVGPVVGGTLAGKGQWRWCFWLNLPTGAVASTILFFFLKLNPREGKKFRDVVREFDFIGLFLLVGGIVCLLLGFSQSQHGWDQPATIALLAVGGAMLVVGVAFEMLWIQSPRSPIIPPRLFRTRTTGFISLTTFLHAFVFFCGTFYFPLYLQVRGSSPLRAGVLTIPFAVLTSLTSALGGIVTTKIGDFRPPMWIGFSFMTLGYGLMITLDEKTPIARAVGYSSIVGFGAGWFFLPPLIGFQAAMPTREMATTSATFLLIKLLGSSIGISIGEAVWSSAARKQLAKISDLTLDLSGAALTNKIPVLKDIEPESLKAQVLHAYSKGISTVWIMSTPILGVCLLATLVLKNYSQKRKIILRGRETQTMPMERAPRPVSAALALESGMDSAVQVDKVNE</sequence>
<feature type="transmembrane region" description="Helical" evidence="8">
    <location>
        <begin position="431"/>
        <end position="451"/>
    </location>
</feature>
<dbReference type="EMBL" id="JARKIF010000004">
    <property type="protein sequence ID" value="KAJ7641849.1"/>
    <property type="molecule type" value="Genomic_DNA"/>
</dbReference>
<dbReference type="GO" id="GO:0022857">
    <property type="term" value="F:transmembrane transporter activity"/>
    <property type="evidence" value="ECO:0007669"/>
    <property type="project" value="InterPro"/>
</dbReference>
<keyword evidence="5 8" id="KW-0812">Transmembrane</keyword>
<name>A0AAD7C8B8_9AGAR</name>
<keyword evidence="11" id="KW-1185">Reference proteome</keyword>
<evidence type="ECO:0000256" key="6">
    <source>
        <dbReference type="ARBA" id="ARBA00022989"/>
    </source>
</evidence>
<dbReference type="InterPro" id="IPR011701">
    <property type="entry name" value="MFS"/>
</dbReference>
<comment type="similarity">
    <text evidence="2">Belongs to the major facilitator superfamily.</text>
</comment>
<protein>
    <submittedName>
        <fullName evidence="10">MFS general substrate transporter</fullName>
    </submittedName>
</protein>
<organism evidence="10 11">
    <name type="scientific">Roridomyces roridus</name>
    <dbReference type="NCBI Taxonomy" id="1738132"/>
    <lineage>
        <taxon>Eukaryota</taxon>
        <taxon>Fungi</taxon>
        <taxon>Dikarya</taxon>
        <taxon>Basidiomycota</taxon>
        <taxon>Agaricomycotina</taxon>
        <taxon>Agaricomycetes</taxon>
        <taxon>Agaricomycetidae</taxon>
        <taxon>Agaricales</taxon>
        <taxon>Marasmiineae</taxon>
        <taxon>Mycenaceae</taxon>
        <taxon>Roridomyces</taxon>
    </lineage>
</organism>
<keyword evidence="3" id="KW-0813">Transport</keyword>
<evidence type="ECO:0000259" key="9">
    <source>
        <dbReference type="PROSITE" id="PS50850"/>
    </source>
</evidence>
<feature type="transmembrane region" description="Helical" evidence="8">
    <location>
        <begin position="39"/>
        <end position="63"/>
    </location>
</feature>
<gene>
    <name evidence="10" type="ORF">FB45DRAFT_901151</name>
</gene>
<dbReference type="NCBIfam" id="TIGR00711">
    <property type="entry name" value="efflux_EmrB"/>
    <property type="match status" value="1"/>
</dbReference>
<feature type="transmembrane region" description="Helical" evidence="8">
    <location>
        <begin position="336"/>
        <end position="356"/>
    </location>
</feature>
<dbReference type="InterPro" id="IPR020846">
    <property type="entry name" value="MFS_dom"/>
</dbReference>
<feature type="transmembrane region" description="Helical" evidence="8">
    <location>
        <begin position="391"/>
        <end position="410"/>
    </location>
</feature>
<feature type="transmembrane region" description="Helical" evidence="8">
    <location>
        <begin position="303"/>
        <end position="324"/>
    </location>
</feature>
<evidence type="ECO:0000256" key="5">
    <source>
        <dbReference type="ARBA" id="ARBA00022692"/>
    </source>
</evidence>
<dbReference type="PANTHER" id="PTHR23501">
    <property type="entry name" value="MAJOR FACILITATOR SUPERFAMILY"/>
    <property type="match status" value="1"/>
</dbReference>
<evidence type="ECO:0000256" key="7">
    <source>
        <dbReference type="ARBA" id="ARBA00023136"/>
    </source>
</evidence>
<evidence type="ECO:0000256" key="8">
    <source>
        <dbReference type="SAM" id="Phobius"/>
    </source>
</evidence>
<feature type="transmembrane region" description="Helical" evidence="8">
    <location>
        <begin position="105"/>
        <end position="124"/>
    </location>
</feature>
<evidence type="ECO:0000313" key="11">
    <source>
        <dbReference type="Proteomes" id="UP001221142"/>
    </source>
</evidence>
<feature type="transmembrane region" description="Helical" evidence="8">
    <location>
        <begin position="232"/>
        <end position="250"/>
    </location>
</feature>
<evidence type="ECO:0000256" key="2">
    <source>
        <dbReference type="ARBA" id="ARBA00008335"/>
    </source>
</evidence>
<keyword evidence="7 8" id="KW-0472">Membrane</keyword>
<comment type="subcellular location">
    <subcellularLocation>
        <location evidence="1">Cell membrane</location>
        <topology evidence="1">Multi-pass membrane protein</topology>
    </subcellularLocation>
</comment>
<accession>A0AAD7C8B8</accession>
<feature type="transmembrane region" description="Helical" evidence="8">
    <location>
        <begin position="262"/>
        <end position="282"/>
    </location>
</feature>
<feature type="transmembrane region" description="Helical" evidence="8">
    <location>
        <begin position="504"/>
        <end position="522"/>
    </location>
</feature>
<feature type="transmembrane region" description="Helical" evidence="8">
    <location>
        <begin position="368"/>
        <end position="385"/>
    </location>
</feature>
<keyword evidence="4" id="KW-1003">Cell membrane</keyword>
<proteinExistence type="inferred from homology"/>